<evidence type="ECO:0000259" key="15">
    <source>
        <dbReference type="Pfam" id="PF02163"/>
    </source>
</evidence>
<feature type="signal peptide" evidence="14">
    <location>
        <begin position="1"/>
        <end position="20"/>
    </location>
</feature>
<evidence type="ECO:0000256" key="5">
    <source>
        <dbReference type="ARBA" id="ARBA00022640"/>
    </source>
</evidence>
<feature type="transmembrane region" description="Helical" evidence="13">
    <location>
        <begin position="750"/>
        <end position="776"/>
    </location>
</feature>
<feature type="region of interest" description="Disordered" evidence="12">
    <location>
        <begin position="88"/>
        <end position="118"/>
    </location>
</feature>
<dbReference type="PANTHER" id="PTHR31412:SF0">
    <property type="entry name" value="ZINC METALLOPROTEASE EGY1, CHLOROPLASTIC-RELATED"/>
    <property type="match status" value="1"/>
</dbReference>
<feature type="region of interest" description="Disordered" evidence="12">
    <location>
        <begin position="250"/>
        <end position="274"/>
    </location>
</feature>
<keyword evidence="7 13" id="KW-0812">Transmembrane</keyword>
<feature type="transmembrane region" description="Helical" evidence="13">
    <location>
        <begin position="921"/>
        <end position="939"/>
    </location>
</feature>
<feature type="region of interest" description="Disordered" evidence="12">
    <location>
        <begin position="462"/>
        <end position="513"/>
    </location>
</feature>
<dbReference type="Proteomes" id="UP001054902">
    <property type="component" value="Unassembled WGS sequence"/>
</dbReference>
<dbReference type="GO" id="GO:0016020">
    <property type="term" value="C:membrane"/>
    <property type="evidence" value="ECO:0007669"/>
    <property type="project" value="UniProtKB-SubCell"/>
</dbReference>
<evidence type="ECO:0000256" key="1">
    <source>
        <dbReference type="ARBA" id="ARBA00004141"/>
    </source>
</evidence>
<sequence>MRHSYSTSVFLLLLCVISNAFTPTTLKSYSNKVTPASYTTLSSTQLHLFKRLFKRNKNEKEETVTTSVLKDEQGNVIETTTTTKSNRFKETSLVNDSDDDESDKVEQEKVEEEKVVEEEAPKEKKMFFARFVSPPKEQEDEQEEVKEKEVDPSIVNIAAAAAAIAPKPEETPEEKAQKLKAQALKIKLEAEKMDIELTLEKIDKLETDLLKVSKELKEVEGKEDKDGKKKLKALLEKELDIQSQIKSLKKKLEGGDEEKKKKSEVVVSTTSTSVSTNADAKDLNEILSSVVSETKEKTRELSSEELQQRVDTFNQAPPFMQDLVSKAAGMNTTSTDFNSTQLMLQLYKEEFDYNANTPTINEEPIPEFTQEQIDEVLDAVKLVPQFVKNLYGDEMKNNDTAIALMMLEEEWRAGNLVVMPEITQEMIDEKLEEVKWVPQFLRGDNDTALAVELIKGEFRRNPKKAMGSKKDAATDGSSVNGFSSLDSSSSDSTSSDTNNNSSGGSLFGLGDRVEKTDKEQMIESLFPESTRKEGNEINEGQAVLFMSEVLAKDNVWVATGPPEKVPGGFLIRGSTRYETGAELIEAIDKNLEKSRVRNQIACFYVFDPTPVSEEQMNQGDRPPVLFVTAPDVARDPAPIQRSLISSVALGTIWYNSLLPFLLNDKYMKMADEQLALADASMPSNVDFLNDLSFPLFAATVGIQAVHEIAHIISANNNDLNITIPTLVPSLGTGLTGGITSLQNPPKDKQALFDFAIAGPLAGMGASFSLLVLGMVLSSNMDAAAFAELPALPLNLLRQSSLVGGTIDAMSPGLLTVPDAALGTKALSEMNIPLHPLTIAGYFGMMINAANLLPCGRTDGGRIALTLFGRSGTQLVSFLTFVFMFLQGVAGSDLLLFFFSFVVFFQSELEIPQRNEVDDMDFSRVLLATATGVLVLLTLIPM</sequence>
<keyword evidence="8" id="KW-0378">Hydrolase</keyword>
<feature type="domain" description="Peptidase M50" evidence="15">
    <location>
        <begin position="701"/>
        <end position="870"/>
    </location>
</feature>
<feature type="compositionally biased region" description="Basic and acidic residues" evidence="12">
    <location>
        <begin position="104"/>
        <end position="118"/>
    </location>
</feature>
<dbReference type="InterPro" id="IPR044838">
    <property type="entry name" value="EGY1-like"/>
</dbReference>
<keyword evidence="9" id="KW-0809">Transit peptide</keyword>
<keyword evidence="6" id="KW-0645">Protease</keyword>
<evidence type="ECO:0000256" key="8">
    <source>
        <dbReference type="ARBA" id="ARBA00022801"/>
    </source>
</evidence>
<proteinExistence type="inferred from homology"/>
<dbReference type="InterPro" id="IPR008915">
    <property type="entry name" value="Peptidase_M50"/>
</dbReference>
<evidence type="ECO:0000256" key="3">
    <source>
        <dbReference type="ARBA" id="ARBA00007931"/>
    </source>
</evidence>
<dbReference type="PANTHER" id="PTHR31412">
    <property type="entry name" value="ZINC METALLOPROTEASE EGY1"/>
    <property type="match status" value="1"/>
</dbReference>
<evidence type="ECO:0000256" key="11">
    <source>
        <dbReference type="ARBA" id="ARBA00023136"/>
    </source>
</evidence>
<comment type="similarity">
    <text evidence="3">Belongs to the peptidase M50B family.</text>
</comment>
<evidence type="ECO:0000313" key="17">
    <source>
        <dbReference type="Proteomes" id="UP001054902"/>
    </source>
</evidence>
<keyword evidence="14" id="KW-0732">Signal</keyword>
<dbReference type="GO" id="GO:0009507">
    <property type="term" value="C:chloroplast"/>
    <property type="evidence" value="ECO:0007669"/>
    <property type="project" value="UniProtKB-SubCell"/>
</dbReference>
<evidence type="ECO:0000256" key="2">
    <source>
        <dbReference type="ARBA" id="ARBA00004229"/>
    </source>
</evidence>
<keyword evidence="4" id="KW-0150">Chloroplast</keyword>
<evidence type="ECO:0000256" key="9">
    <source>
        <dbReference type="ARBA" id="ARBA00022946"/>
    </source>
</evidence>
<evidence type="ECO:0000256" key="10">
    <source>
        <dbReference type="ARBA" id="ARBA00022989"/>
    </source>
</evidence>
<gene>
    <name evidence="16" type="ORF">CTEN210_01039</name>
</gene>
<feature type="transmembrane region" description="Helical" evidence="13">
    <location>
        <begin position="643"/>
        <end position="662"/>
    </location>
</feature>
<keyword evidence="17" id="KW-1185">Reference proteome</keyword>
<dbReference type="AlphaFoldDB" id="A0AAD3CH79"/>
<keyword evidence="10 13" id="KW-1133">Transmembrane helix</keyword>
<dbReference type="Pfam" id="PF02163">
    <property type="entry name" value="Peptidase_M50"/>
    <property type="match status" value="1"/>
</dbReference>
<dbReference type="EMBL" id="BLLK01000020">
    <property type="protein sequence ID" value="GFH44565.1"/>
    <property type="molecule type" value="Genomic_DNA"/>
</dbReference>
<feature type="transmembrane region" description="Helical" evidence="13">
    <location>
        <begin position="833"/>
        <end position="853"/>
    </location>
</feature>
<comment type="caution">
    <text evidence="16">The sequence shown here is derived from an EMBL/GenBank/DDBJ whole genome shotgun (WGS) entry which is preliminary data.</text>
</comment>
<evidence type="ECO:0000313" key="16">
    <source>
        <dbReference type="EMBL" id="GFH44565.1"/>
    </source>
</evidence>
<protein>
    <recommendedName>
        <fullName evidence="15">Peptidase M50 domain-containing protein</fullName>
    </recommendedName>
</protein>
<reference evidence="16 17" key="1">
    <citation type="journal article" date="2021" name="Sci. Rep.">
        <title>The genome of the diatom Chaetoceros tenuissimus carries an ancient integrated fragment of an extant virus.</title>
        <authorList>
            <person name="Hongo Y."/>
            <person name="Kimura K."/>
            <person name="Takaki Y."/>
            <person name="Yoshida Y."/>
            <person name="Baba S."/>
            <person name="Kobayashi G."/>
            <person name="Nagasaki K."/>
            <person name="Hano T."/>
            <person name="Tomaru Y."/>
        </authorList>
    </citation>
    <scope>NUCLEOTIDE SEQUENCE [LARGE SCALE GENOMIC DNA]</scope>
    <source>
        <strain evidence="16 17">NIES-3715</strain>
    </source>
</reference>
<accession>A0AAD3CH79</accession>
<feature type="compositionally biased region" description="Basic and acidic residues" evidence="12">
    <location>
        <begin position="250"/>
        <end position="264"/>
    </location>
</feature>
<feature type="compositionally biased region" description="Low complexity" evidence="12">
    <location>
        <begin position="476"/>
        <end position="510"/>
    </location>
</feature>
<comment type="subcellular location">
    <subcellularLocation>
        <location evidence="1">Membrane</location>
        <topology evidence="1">Multi-pass membrane protein</topology>
    </subcellularLocation>
    <subcellularLocation>
        <location evidence="2">Plastid</location>
        <location evidence="2">Chloroplast</location>
    </subcellularLocation>
</comment>
<dbReference type="CDD" id="cd06160">
    <property type="entry name" value="S2P-M50_like_2"/>
    <property type="match status" value="1"/>
</dbReference>
<organism evidence="16 17">
    <name type="scientific">Chaetoceros tenuissimus</name>
    <dbReference type="NCBI Taxonomy" id="426638"/>
    <lineage>
        <taxon>Eukaryota</taxon>
        <taxon>Sar</taxon>
        <taxon>Stramenopiles</taxon>
        <taxon>Ochrophyta</taxon>
        <taxon>Bacillariophyta</taxon>
        <taxon>Coscinodiscophyceae</taxon>
        <taxon>Chaetocerotophycidae</taxon>
        <taxon>Chaetocerotales</taxon>
        <taxon>Chaetocerotaceae</taxon>
        <taxon>Chaetoceros</taxon>
    </lineage>
</organism>
<evidence type="ECO:0000256" key="13">
    <source>
        <dbReference type="SAM" id="Phobius"/>
    </source>
</evidence>
<evidence type="ECO:0000256" key="6">
    <source>
        <dbReference type="ARBA" id="ARBA00022670"/>
    </source>
</evidence>
<name>A0AAD3CH79_9STRA</name>
<evidence type="ECO:0000256" key="4">
    <source>
        <dbReference type="ARBA" id="ARBA00022528"/>
    </source>
</evidence>
<evidence type="ECO:0000256" key="14">
    <source>
        <dbReference type="SAM" id="SignalP"/>
    </source>
</evidence>
<dbReference type="GO" id="GO:0008233">
    <property type="term" value="F:peptidase activity"/>
    <property type="evidence" value="ECO:0007669"/>
    <property type="project" value="UniProtKB-KW"/>
</dbReference>
<feature type="compositionally biased region" description="Low complexity" evidence="12">
    <location>
        <begin position="265"/>
        <end position="274"/>
    </location>
</feature>
<feature type="transmembrane region" description="Helical" evidence="13">
    <location>
        <begin position="874"/>
        <end position="901"/>
    </location>
</feature>
<feature type="chain" id="PRO_5042034394" description="Peptidase M50 domain-containing protein" evidence="14">
    <location>
        <begin position="21"/>
        <end position="941"/>
    </location>
</feature>
<keyword evidence="5" id="KW-0934">Plastid</keyword>
<evidence type="ECO:0000256" key="7">
    <source>
        <dbReference type="ARBA" id="ARBA00022692"/>
    </source>
</evidence>
<dbReference type="GO" id="GO:0006508">
    <property type="term" value="P:proteolysis"/>
    <property type="evidence" value="ECO:0007669"/>
    <property type="project" value="UniProtKB-KW"/>
</dbReference>
<keyword evidence="11 13" id="KW-0472">Membrane</keyword>
<evidence type="ECO:0000256" key="12">
    <source>
        <dbReference type="SAM" id="MobiDB-lite"/>
    </source>
</evidence>